<evidence type="ECO:0000313" key="9">
    <source>
        <dbReference type="Proteomes" id="UP000613768"/>
    </source>
</evidence>
<feature type="domain" description="Core-binding (CB)" evidence="7">
    <location>
        <begin position="21"/>
        <end position="112"/>
    </location>
</feature>
<dbReference type="InterPro" id="IPR050090">
    <property type="entry name" value="Tyrosine_recombinase_XerCD"/>
</dbReference>
<proteinExistence type="predicted"/>
<keyword evidence="9" id="KW-1185">Reference proteome</keyword>
<dbReference type="EMBL" id="JACYTR010000092">
    <property type="protein sequence ID" value="MBD8528182.1"/>
    <property type="molecule type" value="Genomic_DNA"/>
</dbReference>
<dbReference type="InterPro" id="IPR010998">
    <property type="entry name" value="Integrase_recombinase_N"/>
</dbReference>
<evidence type="ECO:0000256" key="1">
    <source>
        <dbReference type="ARBA" id="ARBA00022829"/>
    </source>
</evidence>
<dbReference type="PROSITE" id="PS51900">
    <property type="entry name" value="CB"/>
    <property type="match status" value="1"/>
</dbReference>
<dbReference type="RefSeq" id="WP_192031598.1">
    <property type="nucleotide sequence ID" value="NZ_JACYTR010000092.1"/>
</dbReference>
<evidence type="ECO:0000259" key="7">
    <source>
        <dbReference type="PROSITE" id="PS51900"/>
    </source>
</evidence>
<evidence type="ECO:0000256" key="5">
    <source>
        <dbReference type="PROSITE-ProRule" id="PRU01248"/>
    </source>
</evidence>
<dbReference type="GO" id="GO:0015074">
    <property type="term" value="P:DNA integration"/>
    <property type="evidence" value="ECO:0007669"/>
    <property type="project" value="UniProtKB-KW"/>
</dbReference>
<dbReference type="InterPro" id="IPR013762">
    <property type="entry name" value="Integrase-like_cat_sf"/>
</dbReference>
<keyword evidence="3 5" id="KW-0238">DNA-binding</keyword>
<dbReference type="GO" id="GO:0007059">
    <property type="term" value="P:chromosome segregation"/>
    <property type="evidence" value="ECO:0007669"/>
    <property type="project" value="UniProtKB-KW"/>
</dbReference>
<dbReference type="PANTHER" id="PTHR30349">
    <property type="entry name" value="PHAGE INTEGRASE-RELATED"/>
    <property type="match status" value="1"/>
</dbReference>
<dbReference type="Gene3D" id="1.10.150.130">
    <property type="match status" value="1"/>
</dbReference>
<comment type="caution">
    <text evidence="8">The sequence shown here is derived from an EMBL/GenBank/DDBJ whole genome shotgun (WGS) entry which is preliminary data.</text>
</comment>
<protein>
    <submittedName>
        <fullName evidence="8">Site-specific tyrosine recombinase XerC</fullName>
    </submittedName>
</protein>
<evidence type="ECO:0000313" key="8">
    <source>
        <dbReference type="EMBL" id="MBD8528182.1"/>
    </source>
</evidence>
<dbReference type="AlphaFoldDB" id="A0AAW3ZT46"/>
<dbReference type="SUPFAM" id="SSF56349">
    <property type="entry name" value="DNA breaking-rejoining enzymes"/>
    <property type="match status" value="1"/>
</dbReference>
<dbReference type="NCBIfam" id="NF002331">
    <property type="entry name" value="PRK01287.1"/>
    <property type="match status" value="1"/>
</dbReference>
<dbReference type="InterPro" id="IPR044068">
    <property type="entry name" value="CB"/>
</dbReference>
<accession>A0AAW3ZT46</accession>
<dbReference type="PANTHER" id="PTHR30349:SF81">
    <property type="entry name" value="TYROSINE RECOMBINASE XERC"/>
    <property type="match status" value="1"/>
</dbReference>
<organism evidence="8 9">
    <name type="scientific">Pseudomarimonas arenosa</name>
    <dbReference type="NCBI Taxonomy" id="2774145"/>
    <lineage>
        <taxon>Bacteria</taxon>
        <taxon>Pseudomonadati</taxon>
        <taxon>Pseudomonadota</taxon>
        <taxon>Gammaproteobacteria</taxon>
        <taxon>Lysobacterales</taxon>
        <taxon>Lysobacteraceae</taxon>
        <taxon>Pseudomarimonas</taxon>
    </lineage>
</organism>
<dbReference type="Proteomes" id="UP000613768">
    <property type="component" value="Unassembled WGS sequence"/>
</dbReference>
<keyword evidence="4" id="KW-0233">DNA recombination</keyword>
<dbReference type="Pfam" id="PF00589">
    <property type="entry name" value="Phage_integrase"/>
    <property type="match status" value="1"/>
</dbReference>
<dbReference type="InterPro" id="IPR011010">
    <property type="entry name" value="DNA_brk_join_enz"/>
</dbReference>
<dbReference type="InterPro" id="IPR002104">
    <property type="entry name" value="Integrase_catalytic"/>
</dbReference>
<feature type="domain" description="Tyr recombinase" evidence="6">
    <location>
        <begin position="134"/>
        <end position="318"/>
    </location>
</feature>
<reference evidence="8 9" key="1">
    <citation type="submission" date="2020-09" db="EMBL/GenBank/DDBJ databases">
        <title>Pseudoxanthomonas sp. CAU 1598 isolated from sand of Yaerae Beach.</title>
        <authorList>
            <person name="Kim W."/>
        </authorList>
    </citation>
    <scope>NUCLEOTIDE SEQUENCE [LARGE SCALE GENOMIC DNA]</scope>
    <source>
        <strain evidence="8 9">CAU 1598</strain>
    </source>
</reference>
<name>A0AAW3ZT46_9GAMM</name>
<dbReference type="PROSITE" id="PS51898">
    <property type="entry name" value="TYR_RECOMBINASE"/>
    <property type="match status" value="1"/>
</dbReference>
<dbReference type="GO" id="GO:0003677">
    <property type="term" value="F:DNA binding"/>
    <property type="evidence" value="ECO:0007669"/>
    <property type="project" value="UniProtKB-UniRule"/>
</dbReference>
<dbReference type="CDD" id="cd00798">
    <property type="entry name" value="INT_XerDC_C"/>
    <property type="match status" value="1"/>
</dbReference>
<evidence type="ECO:0000256" key="2">
    <source>
        <dbReference type="ARBA" id="ARBA00022908"/>
    </source>
</evidence>
<dbReference type="GO" id="GO:0006310">
    <property type="term" value="P:DNA recombination"/>
    <property type="evidence" value="ECO:0007669"/>
    <property type="project" value="UniProtKB-KW"/>
</dbReference>
<keyword evidence="1" id="KW-0159">Chromosome partition</keyword>
<evidence type="ECO:0000256" key="4">
    <source>
        <dbReference type="ARBA" id="ARBA00023172"/>
    </source>
</evidence>
<gene>
    <name evidence="8" type="primary">xerC</name>
    <name evidence="8" type="ORF">IFO71_20735</name>
</gene>
<dbReference type="Gene3D" id="1.10.443.10">
    <property type="entry name" value="Intergrase catalytic core"/>
    <property type="match status" value="1"/>
</dbReference>
<evidence type="ECO:0000256" key="3">
    <source>
        <dbReference type="ARBA" id="ARBA00023125"/>
    </source>
</evidence>
<sequence>MPREGDYGPKRRRLEAPSSPDSLAAWMRRYLQALAVGGFGNDLLRARRQALTVFLEWASERDLQRPGEVTRPILERYQRHLFYLRKADGQPLTLMRQWLLLDHLRQWFRWLVRQNHLPMNPASDLDLPKVPRTVLPEPLEAHEVEAVLAQPDVEDVQGLRDRAILELLYSTGLRRAEAMRLTVYDLEPLRGIVRVHQGKGRKDRVVPIGERALAWVQRYLDEARPALVVDAQEWTLFLNRFGRPFQGNGLGALVRRYLKAAGITKRGACHLFRHAMATQMLEHGADVRYIQAMLGHENLDTTQVYTHVSIAKLQAVHAATHPGAKLGRRIQADGNEET</sequence>
<keyword evidence="2" id="KW-0229">DNA integration</keyword>
<evidence type="ECO:0000259" key="6">
    <source>
        <dbReference type="PROSITE" id="PS51898"/>
    </source>
</evidence>